<evidence type="ECO:0000256" key="4">
    <source>
        <dbReference type="ARBA" id="ARBA00022679"/>
    </source>
</evidence>
<keyword evidence="5" id="KW-0598">Phosphotransferase system</keyword>
<dbReference type="GeneID" id="78228367"/>
<keyword evidence="2" id="KW-0597">Phosphoprotein</keyword>
<dbReference type="SUPFAM" id="SSF52794">
    <property type="entry name" value="PTS system IIB component-like"/>
    <property type="match status" value="1"/>
</dbReference>
<dbReference type="HOGENOM" id="CLU_1913505_0_0_9"/>
<dbReference type="PANTHER" id="PTHR34581">
    <property type="entry name" value="PTS SYSTEM N,N'-DIACETYLCHITOBIOSE-SPECIFIC EIIB COMPONENT"/>
    <property type="match status" value="1"/>
</dbReference>
<dbReference type="InterPro" id="IPR013012">
    <property type="entry name" value="PTS_EIIB_3"/>
</dbReference>
<evidence type="ECO:0000259" key="8">
    <source>
        <dbReference type="PROSITE" id="PS51100"/>
    </source>
</evidence>
<dbReference type="InterPro" id="IPR036095">
    <property type="entry name" value="PTS_EIIB-like_sf"/>
</dbReference>
<keyword evidence="10" id="KW-1185">Reference proteome</keyword>
<keyword evidence="6" id="KW-0418">Kinase</keyword>
<dbReference type="Gene3D" id="3.40.50.2300">
    <property type="match status" value="1"/>
</dbReference>
<sequence length="132" mass="15483">MIKILLCCGGGFSSSFVAERMKKEIQNLGMEDDVMIEFSPFSIAKNRFLEFDIVVCCPHLNIYVKQLVEKEDIPIPIYVLPPRMYGNMEIKEIYQDACDLIQMFQETHQNPVHFPHEDNVLRITRQCAYRHQ</sequence>
<feature type="domain" description="PTS EIIB type-3" evidence="8">
    <location>
        <begin position="1"/>
        <end position="107"/>
    </location>
</feature>
<evidence type="ECO:0000256" key="3">
    <source>
        <dbReference type="ARBA" id="ARBA00022597"/>
    </source>
</evidence>
<dbReference type="EMBL" id="ADKX01000041">
    <property type="protein sequence ID" value="EFW04011.1"/>
    <property type="molecule type" value="Genomic_DNA"/>
</dbReference>
<dbReference type="InterPro" id="IPR051819">
    <property type="entry name" value="PTS_sugar-specific_EIIB"/>
</dbReference>
<evidence type="ECO:0000256" key="1">
    <source>
        <dbReference type="ARBA" id="ARBA00022448"/>
    </source>
</evidence>
<dbReference type="RefSeq" id="WP_008789890.1">
    <property type="nucleotide sequence ID" value="NZ_AKCB01000001.1"/>
</dbReference>
<evidence type="ECO:0000256" key="5">
    <source>
        <dbReference type="ARBA" id="ARBA00022683"/>
    </source>
</evidence>
<dbReference type="eggNOG" id="ENOG5032UTK">
    <property type="taxonomic scope" value="Bacteria"/>
</dbReference>
<dbReference type="AlphaFoldDB" id="E7GDG0"/>
<reference evidence="9 10" key="1">
    <citation type="submission" date="2010-12" db="EMBL/GenBank/DDBJ databases">
        <title>The Genome Sequence of Coprobacillus sp. strain 29_1.</title>
        <authorList>
            <consortium name="The Broad Institute Genome Sequencing Platform"/>
            <person name="Earl A."/>
            <person name="Ward D."/>
            <person name="Feldgarden M."/>
            <person name="Gevers D."/>
            <person name="Daigneault M."/>
            <person name="Sibley C.D."/>
            <person name="White A."/>
            <person name="Strauss J."/>
            <person name="Allen-Vercoe E."/>
            <person name="Young S.K."/>
            <person name="Zeng Q."/>
            <person name="Gargeya S."/>
            <person name="Fitzgerald M."/>
            <person name="Haas B."/>
            <person name="Abouelleil A."/>
            <person name="Alvarado L."/>
            <person name="Arachchi H.M."/>
            <person name="Berlin A."/>
            <person name="Brown A."/>
            <person name="Chapman S.B."/>
            <person name="Chen Z."/>
            <person name="Dunbar C."/>
            <person name="Freedman E."/>
            <person name="Gearin G."/>
            <person name="Gellesch M."/>
            <person name="Goldberg J."/>
            <person name="Griggs A."/>
            <person name="Gujja S."/>
            <person name="Heilman E."/>
            <person name="Heiman D."/>
            <person name="Howarth C."/>
            <person name="Larson L."/>
            <person name="Lui A."/>
            <person name="MacDonald P.J.P."/>
            <person name="Mehta T."/>
            <person name="Montmayeur A."/>
            <person name="Murphy C."/>
            <person name="Neiman D."/>
            <person name="Pearson M."/>
            <person name="Priest M."/>
            <person name="Roberts A."/>
            <person name="Saif S."/>
            <person name="Shea T."/>
            <person name="Shenoy N."/>
            <person name="Sisk P."/>
            <person name="Stolte C."/>
            <person name="Sykes S."/>
            <person name="White J."/>
            <person name="Yandava C."/>
            <person name="Nusbaum C."/>
            <person name="Birren B."/>
        </authorList>
    </citation>
    <scope>NUCLEOTIDE SEQUENCE [LARGE SCALE GENOMIC DNA]</scope>
    <source>
        <strain evidence="9 10">29_1</strain>
    </source>
</reference>
<feature type="modified residue" description="Phosphocysteine; by EIIA" evidence="7">
    <location>
        <position position="8"/>
    </location>
</feature>
<gene>
    <name evidence="9" type="ORF">HMPREF9488_02803</name>
</gene>
<comment type="caution">
    <text evidence="9">The sequence shown here is derived from an EMBL/GenBank/DDBJ whole genome shotgun (WGS) entry which is preliminary data.</text>
</comment>
<dbReference type="GO" id="GO:0009401">
    <property type="term" value="P:phosphoenolpyruvate-dependent sugar phosphotransferase system"/>
    <property type="evidence" value="ECO:0007669"/>
    <property type="project" value="UniProtKB-KW"/>
</dbReference>
<proteinExistence type="predicted"/>
<dbReference type="STRING" id="100884.GCA_000269565_00455"/>
<dbReference type="GO" id="GO:0016301">
    <property type="term" value="F:kinase activity"/>
    <property type="evidence" value="ECO:0007669"/>
    <property type="project" value="UniProtKB-KW"/>
</dbReference>
<organism evidence="9 10">
    <name type="scientific">Coprobacillus cateniformis</name>
    <dbReference type="NCBI Taxonomy" id="100884"/>
    <lineage>
        <taxon>Bacteria</taxon>
        <taxon>Bacillati</taxon>
        <taxon>Bacillota</taxon>
        <taxon>Erysipelotrichia</taxon>
        <taxon>Erysipelotrichales</taxon>
        <taxon>Coprobacillaceae</taxon>
        <taxon>Coprobacillus</taxon>
    </lineage>
</organism>
<dbReference type="GO" id="GO:0008982">
    <property type="term" value="F:protein-N(PI)-phosphohistidine-sugar phosphotransferase activity"/>
    <property type="evidence" value="ECO:0007669"/>
    <property type="project" value="InterPro"/>
</dbReference>
<dbReference type="OrthoDB" id="9808134at2"/>
<keyword evidence="1" id="KW-0813">Transport</keyword>
<evidence type="ECO:0000313" key="10">
    <source>
        <dbReference type="Proteomes" id="UP000003157"/>
    </source>
</evidence>
<protein>
    <recommendedName>
        <fullName evidence="8">PTS EIIB type-3 domain-containing protein</fullName>
    </recommendedName>
</protein>
<dbReference type="Proteomes" id="UP000003157">
    <property type="component" value="Unassembled WGS sequence"/>
</dbReference>
<dbReference type="Pfam" id="PF02302">
    <property type="entry name" value="PTS_IIB"/>
    <property type="match status" value="1"/>
</dbReference>
<evidence type="ECO:0000313" key="9">
    <source>
        <dbReference type="EMBL" id="EFW04011.1"/>
    </source>
</evidence>
<accession>E7GDG0</accession>
<dbReference type="PROSITE" id="PS51100">
    <property type="entry name" value="PTS_EIIB_TYPE_3"/>
    <property type="match status" value="1"/>
</dbReference>
<name>E7GDG0_9FIRM</name>
<evidence type="ECO:0000256" key="7">
    <source>
        <dbReference type="PROSITE-ProRule" id="PRU00423"/>
    </source>
</evidence>
<evidence type="ECO:0000256" key="2">
    <source>
        <dbReference type="ARBA" id="ARBA00022553"/>
    </source>
</evidence>
<keyword evidence="4" id="KW-0808">Transferase</keyword>
<evidence type="ECO:0000256" key="6">
    <source>
        <dbReference type="ARBA" id="ARBA00022777"/>
    </source>
</evidence>
<dbReference type="InterPro" id="IPR003501">
    <property type="entry name" value="PTS_EIIB_2/3"/>
</dbReference>
<dbReference type="PANTHER" id="PTHR34581:SF2">
    <property type="entry name" value="PTS SYSTEM N,N'-DIACETYLCHITOBIOSE-SPECIFIC EIIB COMPONENT"/>
    <property type="match status" value="1"/>
</dbReference>
<keyword evidence="3" id="KW-0762">Sugar transport</keyword>